<evidence type="ECO:0000256" key="7">
    <source>
        <dbReference type="ARBA" id="ARBA00022786"/>
    </source>
</evidence>
<dbReference type="InterPro" id="IPR013083">
    <property type="entry name" value="Znf_RING/FYVE/PHD"/>
</dbReference>
<keyword evidence="4" id="KW-0479">Metal-binding</keyword>
<organism evidence="11 12">
    <name type="scientific">Fonsecaea multimorphosa CBS 102226</name>
    <dbReference type="NCBI Taxonomy" id="1442371"/>
    <lineage>
        <taxon>Eukaryota</taxon>
        <taxon>Fungi</taxon>
        <taxon>Dikarya</taxon>
        <taxon>Ascomycota</taxon>
        <taxon>Pezizomycotina</taxon>
        <taxon>Eurotiomycetes</taxon>
        <taxon>Chaetothyriomycetidae</taxon>
        <taxon>Chaetothyriales</taxon>
        <taxon>Herpotrichiellaceae</taxon>
        <taxon>Fonsecaea</taxon>
    </lineage>
</organism>
<dbReference type="InterPro" id="IPR002867">
    <property type="entry name" value="IBR_dom"/>
</dbReference>
<evidence type="ECO:0000313" key="11">
    <source>
        <dbReference type="EMBL" id="KIX95841.1"/>
    </source>
</evidence>
<feature type="domain" description="RING-type" evidence="10">
    <location>
        <begin position="205"/>
        <end position="399"/>
    </location>
</feature>
<dbReference type="CDD" id="cd20336">
    <property type="entry name" value="Rcat_RBR"/>
    <property type="match status" value="1"/>
</dbReference>
<dbReference type="PANTHER" id="PTHR11685">
    <property type="entry name" value="RBR FAMILY RING FINGER AND IBR DOMAIN-CONTAINING"/>
    <property type="match status" value="1"/>
</dbReference>
<dbReference type="InterPro" id="IPR044066">
    <property type="entry name" value="TRIAD_supradom"/>
</dbReference>
<dbReference type="Gene3D" id="1.20.120.1750">
    <property type="match status" value="1"/>
</dbReference>
<dbReference type="OrthoDB" id="10009520at2759"/>
<keyword evidence="12" id="KW-1185">Reference proteome</keyword>
<dbReference type="Pfam" id="PF26200">
    <property type="entry name" value="Rcat_RNF216"/>
    <property type="match status" value="1"/>
</dbReference>
<keyword evidence="5" id="KW-0677">Repeat</keyword>
<dbReference type="AlphaFoldDB" id="A0A0D2IFF5"/>
<sequence>MACSLVWRLLRHRPFTRIPPADPSNPPQAPASPPSNVLGSQPALASLNLQNHTDASASVLFPFSNEINDNLVLLNTMAGQGSPLIAFRMAVLPDHTIYSPFSDSEGYVGFHEVRRGVGPHGHIYYDWVYAFSTAAAASKALLDHPHISIGGIPYNFFPYEADLTEPHDDLAEPGRRRNALALTPPPPSDISPPRKRLRKSPPPPKKIVCKICFGDIDGAYSTPCRRCKEATCYECLKTQFKTAMQYIDRMPVMCCATVIHHEVARGILPEPEVEKYKQKYDEFNTIDPLYCPVPTCSAFIPPRMFKPTDKTVTCHACETAICTECRQNAKDEHVCATDDSRQFILQTFEYKTCPKCGTGVMKMFGCPHIRCQCGAHWCWNCQRPMNACYQKPCQAARGDGVHSEGGDQEPDSDEEEDGNEASASGPVPPEADSSTQMQAPQDQILVNSTTNTPNETQETGPNQAANVESVGVETIQDNENETQTHPQETAELTSDPNVVEASSIRLPENLDDPEEIDWEGVSMDFGDEPTDEAWDTWGCRHQFSEFGKDRIPEFWLVDMKPAGDGGLEVECMGCFNKVKVADGETKKTGFREKWCHQTPSRTTEPSTSEAGAAADRRSKRSGRKSHTSFECRLCGVVYCGACKKAARRRIASERVTPDEDPH</sequence>
<dbReference type="EC" id="2.3.2.31" evidence="2"/>
<feature type="compositionally biased region" description="Low complexity" evidence="9">
    <location>
        <begin position="598"/>
        <end position="609"/>
    </location>
</feature>
<dbReference type="Pfam" id="PF01485">
    <property type="entry name" value="IBR"/>
    <property type="match status" value="1"/>
</dbReference>
<keyword evidence="7" id="KW-0833">Ubl conjugation pathway</keyword>
<feature type="region of interest" description="Disordered" evidence="9">
    <location>
        <begin position="17"/>
        <end position="37"/>
    </location>
</feature>
<feature type="region of interest" description="Disordered" evidence="9">
    <location>
        <begin position="176"/>
        <end position="202"/>
    </location>
</feature>
<evidence type="ECO:0000259" key="10">
    <source>
        <dbReference type="PROSITE" id="PS51873"/>
    </source>
</evidence>
<feature type="region of interest" description="Disordered" evidence="9">
    <location>
        <begin position="399"/>
        <end position="438"/>
    </location>
</feature>
<evidence type="ECO:0000256" key="3">
    <source>
        <dbReference type="ARBA" id="ARBA00022679"/>
    </source>
</evidence>
<evidence type="ECO:0000256" key="1">
    <source>
        <dbReference type="ARBA" id="ARBA00001798"/>
    </source>
</evidence>
<comment type="catalytic activity">
    <reaction evidence="1">
        <text>[E2 ubiquitin-conjugating enzyme]-S-ubiquitinyl-L-cysteine + [acceptor protein]-L-lysine = [E2 ubiquitin-conjugating enzyme]-L-cysteine + [acceptor protein]-N(6)-ubiquitinyl-L-lysine.</text>
        <dbReference type="EC" id="2.3.2.31"/>
    </reaction>
</comment>
<keyword evidence="3" id="KW-0808">Transferase</keyword>
<keyword evidence="8" id="KW-0862">Zinc</keyword>
<evidence type="ECO:0000256" key="6">
    <source>
        <dbReference type="ARBA" id="ARBA00022771"/>
    </source>
</evidence>
<dbReference type="PROSITE" id="PS51873">
    <property type="entry name" value="TRIAD"/>
    <property type="match status" value="1"/>
</dbReference>
<dbReference type="GO" id="GO:0061630">
    <property type="term" value="F:ubiquitin protein ligase activity"/>
    <property type="evidence" value="ECO:0007669"/>
    <property type="project" value="UniProtKB-EC"/>
</dbReference>
<dbReference type="STRING" id="1442371.A0A0D2IFF5"/>
<dbReference type="VEuPathDB" id="FungiDB:Z520_08549"/>
<dbReference type="Gene3D" id="3.30.40.10">
    <property type="entry name" value="Zinc/RING finger domain, C3HC4 (zinc finger)"/>
    <property type="match status" value="1"/>
</dbReference>
<reference evidence="11 12" key="1">
    <citation type="submission" date="2015-01" db="EMBL/GenBank/DDBJ databases">
        <title>The Genome Sequence of Fonsecaea multimorphosa CBS 102226.</title>
        <authorList>
            <consortium name="The Broad Institute Genomics Platform"/>
            <person name="Cuomo C."/>
            <person name="de Hoog S."/>
            <person name="Gorbushina A."/>
            <person name="Stielow B."/>
            <person name="Teixiera M."/>
            <person name="Abouelleil A."/>
            <person name="Chapman S.B."/>
            <person name="Priest M."/>
            <person name="Young S.K."/>
            <person name="Wortman J."/>
            <person name="Nusbaum C."/>
            <person name="Birren B."/>
        </authorList>
    </citation>
    <scope>NUCLEOTIDE SEQUENCE [LARGE SCALE GENOMIC DNA]</scope>
    <source>
        <strain evidence="11 12">CBS 102226</strain>
    </source>
</reference>
<evidence type="ECO:0000256" key="4">
    <source>
        <dbReference type="ARBA" id="ARBA00022723"/>
    </source>
</evidence>
<keyword evidence="6" id="KW-0863">Zinc-finger</keyword>
<accession>A0A0D2IFF5</accession>
<evidence type="ECO:0000256" key="8">
    <source>
        <dbReference type="ARBA" id="ARBA00022833"/>
    </source>
</evidence>
<evidence type="ECO:0000256" key="9">
    <source>
        <dbReference type="SAM" id="MobiDB-lite"/>
    </source>
</evidence>
<dbReference type="InterPro" id="IPR031127">
    <property type="entry name" value="E3_UB_ligase_RBR"/>
</dbReference>
<proteinExistence type="predicted"/>
<feature type="compositionally biased region" description="Acidic residues" evidence="9">
    <location>
        <begin position="406"/>
        <end position="419"/>
    </location>
</feature>
<dbReference type="GeneID" id="27714295"/>
<evidence type="ECO:0000256" key="5">
    <source>
        <dbReference type="ARBA" id="ARBA00022737"/>
    </source>
</evidence>
<protein>
    <recommendedName>
        <fullName evidence="2">RBR-type E3 ubiquitin transferase</fullName>
        <ecNumber evidence="2">2.3.2.31</ecNumber>
    </recommendedName>
</protein>
<name>A0A0D2IFF5_9EURO</name>
<feature type="region of interest" description="Disordered" evidence="9">
    <location>
        <begin position="479"/>
        <end position="498"/>
    </location>
</feature>
<feature type="compositionally biased region" description="Polar residues" evidence="9">
    <location>
        <begin position="479"/>
        <end position="496"/>
    </location>
</feature>
<gene>
    <name evidence="11" type="ORF">Z520_08549</name>
</gene>
<dbReference type="EMBL" id="KN848080">
    <property type="protein sequence ID" value="KIX95841.1"/>
    <property type="molecule type" value="Genomic_DNA"/>
</dbReference>
<feature type="compositionally biased region" description="Pro residues" evidence="9">
    <location>
        <begin position="20"/>
        <end position="33"/>
    </location>
</feature>
<dbReference type="RefSeq" id="XP_016629964.1">
    <property type="nucleotide sequence ID" value="XM_016779045.1"/>
</dbReference>
<dbReference type="GO" id="GO:0008270">
    <property type="term" value="F:zinc ion binding"/>
    <property type="evidence" value="ECO:0007669"/>
    <property type="project" value="UniProtKB-KW"/>
</dbReference>
<dbReference type="GO" id="GO:0016567">
    <property type="term" value="P:protein ubiquitination"/>
    <property type="evidence" value="ECO:0007669"/>
    <property type="project" value="InterPro"/>
</dbReference>
<evidence type="ECO:0000256" key="2">
    <source>
        <dbReference type="ARBA" id="ARBA00012251"/>
    </source>
</evidence>
<feature type="region of interest" description="Disordered" evidence="9">
    <location>
        <begin position="595"/>
        <end position="627"/>
    </location>
</feature>
<dbReference type="SUPFAM" id="SSF57850">
    <property type="entry name" value="RING/U-box"/>
    <property type="match status" value="1"/>
</dbReference>
<feature type="compositionally biased region" description="Basic residues" evidence="9">
    <location>
        <begin position="617"/>
        <end position="626"/>
    </location>
</feature>
<dbReference type="Proteomes" id="UP000053411">
    <property type="component" value="Unassembled WGS sequence"/>
</dbReference>
<evidence type="ECO:0000313" key="12">
    <source>
        <dbReference type="Proteomes" id="UP000053411"/>
    </source>
</evidence>